<evidence type="ECO:0000313" key="2">
    <source>
        <dbReference type="EMBL" id="TXS93197.1"/>
    </source>
</evidence>
<sequence length="1040" mass="111796">MLAQVLFRHRRFVTLLVIIILATGISSMRSIGRQEDPSITNFLATVTTFFPGAPPGRVEALLTRPLEDELRRIPEIDEISSTSSAGVSFLNIKLEETLSKQDIQRAWTEIRDTLGEVSDRFPPGASAPRFDDDRLTAYTTILALSAADDREVSLSLLHRMALDLADAARNVSGTERVDLYGEPAEEVRVAVDEAALASRGLSLAQVAQALQQADPKISAGRASGAGNDLLVEVAGEFDSLARIRDVSLRAGGNSGSVRIGDIARVYKARTTPPPAMAMVNGKPGILVAVAMSDGLQVDSWSRQFAAFVSAWREQAPAGLEVVTTYDQSIYTEARLQGVIENLVMGVALVLLVLLATLGWRAAVVVAVILPLCGLMSMTLLYYWGVAIHQMSVTGLIVALGLVVDGSIVMTDEIRKHLQRGETPLQAITASVHRLRIPLLSSTLTTILAFMPMVVLPGPSGDFMGSIAKAVVVMLGSSLLLAMTLTPVLAARLIPGSLKREHHWWEQGMDSGRGGRLLSDTLDRALRYPGASVALALALPVAGFLAFPSLTAQFFPGTDRDQMYVQVKLPDGRSIYDTQALVRQLDAKLREEPLVRRVDWTLGESPPAFYYNMYRTREGIASWAEALVLTRDENQTDNLIRRLQKEVDREFPQARVIVRGIDQGPPVMAPLEVEIYGPNLDRLRELGEQFRQRLEQVPDVTHSNASLSGGAPKLVFNVDEGRAQLAGLSLADAANTLDASLRGLTAGELLEDTQRLPVRVRLTEDDWGSAGDIASLRIAGAAAGGEGPGGVALGVLGEPQLLPSSSPISRKNGERVNIVQAYLMRGVLPEEALKSLQADLAANPIALPAGYHYRFGGDSDVRADVVEQIMAPMGTILAAMLATIVLTFNSWRLSAIAGLVFVCSLGLSLLSLALFRYPFGVQAMIGVIGSIGVSINAAIIIMTALQEDPHACGGDPLAVRRVVMDSSRHIVSTTVTTFGGFLPLILEGSQFWPPFAMAIAGGVLLSTVISFFLVPPLFRLAVTASPVRHAALLTPGRGTQR</sequence>
<proteinExistence type="predicted"/>
<dbReference type="SUPFAM" id="SSF82693">
    <property type="entry name" value="Multidrug efflux transporter AcrB pore domain, PN1, PN2, PC1 and PC2 subdomains"/>
    <property type="match status" value="2"/>
</dbReference>
<dbReference type="OrthoDB" id="9757940at2"/>
<dbReference type="Pfam" id="PF00873">
    <property type="entry name" value="ACR_tran"/>
    <property type="match status" value="1"/>
</dbReference>
<comment type="caution">
    <text evidence="2">The sequence shown here is derived from an EMBL/GenBank/DDBJ whole genome shotgun (WGS) entry which is preliminary data.</text>
</comment>
<dbReference type="PRINTS" id="PR00702">
    <property type="entry name" value="ACRIFLAVINRP"/>
</dbReference>
<dbReference type="PANTHER" id="PTHR32063:SF18">
    <property type="entry name" value="CATION EFFLUX SYSTEM PROTEIN"/>
    <property type="match status" value="1"/>
</dbReference>
<name>A0A5C9A0S1_9GAMM</name>
<keyword evidence="3" id="KW-1185">Reference proteome</keyword>
<dbReference type="GO" id="GO:0042910">
    <property type="term" value="F:xenobiotic transmembrane transporter activity"/>
    <property type="evidence" value="ECO:0007669"/>
    <property type="project" value="TreeGrafter"/>
</dbReference>
<keyword evidence="1" id="KW-0812">Transmembrane</keyword>
<feature type="transmembrane region" description="Helical" evidence="1">
    <location>
        <begin position="361"/>
        <end position="384"/>
    </location>
</feature>
<reference evidence="2 3" key="1">
    <citation type="submission" date="2019-08" db="EMBL/GenBank/DDBJ databases">
        <title>Parahaliea maris sp. nov., isolated from the surface seawater.</title>
        <authorList>
            <person name="Liu Y."/>
        </authorList>
    </citation>
    <scope>NUCLEOTIDE SEQUENCE [LARGE SCALE GENOMIC DNA]</scope>
    <source>
        <strain evidence="2 3">S2-26</strain>
    </source>
</reference>
<feature type="transmembrane region" description="Helical" evidence="1">
    <location>
        <begin position="965"/>
        <end position="985"/>
    </location>
</feature>
<feature type="transmembrane region" description="Helical" evidence="1">
    <location>
        <begin position="868"/>
        <end position="887"/>
    </location>
</feature>
<keyword evidence="1" id="KW-1133">Transmembrane helix</keyword>
<dbReference type="Gene3D" id="3.30.70.1430">
    <property type="entry name" value="Multidrug efflux transporter AcrB pore domain"/>
    <property type="match status" value="2"/>
</dbReference>
<dbReference type="AlphaFoldDB" id="A0A5C9A0S1"/>
<organism evidence="2 3">
    <name type="scientific">Parahaliea aestuarii</name>
    <dbReference type="NCBI Taxonomy" id="1852021"/>
    <lineage>
        <taxon>Bacteria</taxon>
        <taxon>Pseudomonadati</taxon>
        <taxon>Pseudomonadota</taxon>
        <taxon>Gammaproteobacteria</taxon>
        <taxon>Cellvibrionales</taxon>
        <taxon>Halieaceae</taxon>
        <taxon>Parahaliea</taxon>
    </lineage>
</organism>
<dbReference type="GO" id="GO:0005886">
    <property type="term" value="C:plasma membrane"/>
    <property type="evidence" value="ECO:0007669"/>
    <property type="project" value="TreeGrafter"/>
</dbReference>
<feature type="transmembrane region" description="Helical" evidence="1">
    <location>
        <begin position="12"/>
        <end position="32"/>
    </location>
</feature>
<dbReference type="RefSeq" id="WP_148063133.1">
    <property type="nucleotide sequence ID" value="NZ_VRYZ01000002.1"/>
</dbReference>
<dbReference type="InterPro" id="IPR001036">
    <property type="entry name" value="Acrflvin-R"/>
</dbReference>
<dbReference type="SUPFAM" id="SSF82714">
    <property type="entry name" value="Multidrug efflux transporter AcrB TolC docking domain, DN and DC subdomains"/>
    <property type="match status" value="2"/>
</dbReference>
<feature type="transmembrane region" description="Helical" evidence="1">
    <location>
        <begin position="466"/>
        <end position="489"/>
    </location>
</feature>
<keyword evidence="1" id="KW-0472">Membrane</keyword>
<dbReference type="Gene3D" id="3.30.70.1320">
    <property type="entry name" value="Multidrug efflux transporter AcrB pore domain like"/>
    <property type="match status" value="1"/>
</dbReference>
<gene>
    <name evidence="2" type="ORF">FVW59_04925</name>
</gene>
<accession>A0A5C9A0S1</accession>
<evidence type="ECO:0000313" key="3">
    <source>
        <dbReference type="Proteomes" id="UP000321933"/>
    </source>
</evidence>
<dbReference type="SUPFAM" id="SSF82866">
    <property type="entry name" value="Multidrug efflux transporter AcrB transmembrane domain"/>
    <property type="match status" value="2"/>
</dbReference>
<dbReference type="InterPro" id="IPR027463">
    <property type="entry name" value="AcrB_DN_DC_subdom"/>
</dbReference>
<protein>
    <submittedName>
        <fullName evidence="2">Efflux RND transporter permease subunit</fullName>
    </submittedName>
</protein>
<dbReference type="Gene3D" id="1.20.1640.10">
    <property type="entry name" value="Multidrug efflux transporter AcrB transmembrane domain"/>
    <property type="match status" value="2"/>
</dbReference>
<feature type="transmembrane region" description="Helical" evidence="1">
    <location>
        <begin position="436"/>
        <end position="454"/>
    </location>
</feature>
<feature type="transmembrane region" description="Helical" evidence="1">
    <location>
        <begin position="390"/>
        <end position="409"/>
    </location>
</feature>
<dbReference type="EMBL" id="VRYZ01000002">
    <property type="protein sequence ID" value="TXS93197.1"/>
    <property type="molecule type" value="Genomic_DNA"/>
</dbReference>
<dbReference type="Gene3D" id="3.30.70.1440">
    <property type="entry name" value="Multidrug efflux transporter AcrB pore domain"/>
    <property type="match status" value="1"/>
</dbReference>
<feature type="transmembrane region" description="Helical" evidence="1">
    <location>
        <begin position="335"/>
        <end position="354"/>
    </location>
</feature>
<feature type="transmembrane region" description="Helical" evidence="1">
    <location>
        <begin position="894"/>
        <end position="916"/>
    </location>
</feature>
<feature type="transmembrane region" description="Helical" evidence="1">
    <location>
        <begin position="525"/>
        <end position="546"/>
    </location>
</feature>
<dbReference type="Gene3D" id="3.30.2090.10">
    <property type="entry name" value="Multidrug efflux transporter AcrB TolC docking domain, DN and DC subdomains"/>
    <property type="match status" value="2"/>
</dbReference>
<feature type="transmembrane region" description="Helical" evidence="1">
    <location>
        <begin position="991"/>
        <end position="1013"/>
    </location>
</feature>
<feature type="transmembrane region" description="Helical" evidence="1">
    <location>
        <begin position="922"/>
        <end position="944"/>
    </location>
</feature>
<evidence type="ECO:0000256" key="1">
    <source>
        <dbReference type="SAM" id="Phobius"/>
    </source>
</evidence>
<dbReference type="PANTHER" id="PTHR32063">
    <property type="match status" value="1"/>
</dbReference>
<dbReference type="Proteomes" id="UP000321933">
    <property type="component" value="Unassembled WGS sequence"/>
</dbReference>